<evidence type="ECO:0000256" key="1">
    <source>
        <dbReference type="ARBA" id="ARBA00022588"/>
    </source>
</evidence>
<keyword evidence="5" id="KW-0391">Immunity</keyword>
<dbReference type="Gene3D" id="3.30.40.10">
    <property type="entry name" value="Zinc/RING finger domain, C3HC4 (zinc finger)"/>
    <property type="match status" value="1"/>
</dbReference>
<dbReference type="PROSITE" id="PS00518">
    <property type="entry name" value="ZF_RING_1"/>
    <property type="match status" value="1"/>
</dbReference>
<dbReference type="InterPro" id="IPR051051">
    <property type="entry name" value="E3_ubiq-ligase_TRIM/RNF"/>
</dbReference>
<name>A0A9N7Y9G6_PLEPL</name>
<dbReference type="SMART" id="SM00449">
    <property type="entry name" value="SPRY"/>
    <property type="match status" value="1"/>
</dbReference>
<gene>
    <name evidence="12" type="ORF">PLEPLA_LOCUS3950</name>
</gene>
<dbReference type="CDD" id="cd13733">
    <property type="entry name" value="SPRY_PRY_C-I_1"/>
    <property type="match status" value="1"/>
</dbReference>
<dbReference type="Gene3D" id="2.60.120.920">
    <property type="match status" value="1"/>
</dbReference>
<evidence type="ECO:0000256" key="4">
    <source>
        <dbReference type="ARBA" id="ARBA00022833"/>
    </source>
</evidence>
<feature type="coiled-coil region" evidence="7">
    <location>
        <begin position="302"/>
        <end position="329"/>
    </location>
</feature>
<reference evidence="12" key="1">
    <citation type="submission" date="2020-03" db="EMBL/GenBank/DDBJ databases">
        <authorList>
            <person name="Weist P."/>
        </authorList>
    </citation>
    <scope>NUCLEOTIDE SEQUENCE</scope>
</reference>
<dbReference type="PROSITE" id="PS50089">
    <property type="entry name" value="ZF_RING_2"/>
    <property type="match status" value="1"/>
</dbReference>
<evidence type="ECO:0000259" key="11">
    <source>
        <dbReference type="PROSITE" id="PS50188"/>
    </source>
</evidence>
<dbReference type="Gene3D" id="3.30.160.60">
    <property type="entry name" value="Classic Zinc Finger"/>
    <property type="match status" value="1"/>
</dbReference>
<dbReference type="InterPro" id="IPR027370">
    <property type="entry name" value="Znf-RING_euk"/>
</dbReference>
<dbReference type="PANTHER" id="PTHR25465">
    <property type="entry name" value="B-BOX DOMAIN CONTAINING"/>
    <property type="match status" value="1"/>
</dbReference>
<dbReference type="InterPro" id="IPR001841">
    <property type="entry name" value="Znf_RING"/>
</dbReference>
<dbReference type="Pfam" id="PF13445">
    <property type="entry name" value="zf-RING_UBOX"/>
    <property type="match status" value="1"/>
</dbReference>
<dbReference type="SMART" id="SM00589">
    <property type="entry name" value="PRY"/>
    <property type="match status" value="1"/>
</dbReference>
<dbReference type="PANTHER" id="PTHR25465:SF32">
    <property type="entry name" value="BLOODTHIRSTY-RELATED GENE FAMILY, MEMBER 16 ISOFORM X1-RELATED"/>
    <property type="match status" value="1"/>
</dbReference>
<dbReference type="Pfam" id="PF13765">
    <property type="entry name" value="PRY"/>
    <property type="match status" value="1"/>
</dbReference>
<dbReference type="InterPro" id="IPR006574">
    <property type="entry name" value="PRY"/>
</dbReference>
<evidence type="ECO:0000256" key="2">
    <source>
        <dbReference type="ARBA" id="ARBA00022723"/>
    </source>
</evidence>
<feature type="domain" description="B30.2/SPRY" evidence="11">
    <location>
        <begin position="381"/>
        <end position="576"/>
    </location>
</feature>
<keyword evidence="4" id="KW-0862">Zinc</keyword>
<dbReference type="GO" id="GO:0008270">
    <property type="term" value="F:zinc ion binding"/>
    <property type="evidence" value="ECO:0007669"/>
    <property type="project" value="UniProtKB-KW"/>
</dbReference>
<dbReference type="InterPro" id="IPR017907">
    <property type="entry name" value="Znf_RING_CS"/>
</dbReference>
<protein>
    <recommendedName>
        <fullName evidence="14">E3 ubiquitin-protein ligase TRIM39-like</fullName>
    </recommendedName>
</protein>
<organism evidence="12 13">
    <name type="scientific">Pleuronectes platessa</name>
    <name type="common">European plaice</name>
    <dbReference type="NCBI Taxonomy" id="8262"/>
    <lineage>
        <taxon>Eukaryota</taxon>
        <taxon>Metazoa</taxon>
        <taxon>Chordata</taxon>
        <taxon>Craniata</taxon>
        <taxon>Vertebrata</taxon>
        <taxon>Euteleostomi</taxon>
        <taxon>Actinopterygii</taxon>
        <taxon>Neopterygii</taxon>
        <taxon>Teleostei</taxon>
        <taxon>Neoteleostei</taxon>
        <taxon>Acanthomorphata</taxon>
        <taxon>Carangaria</taxon>
        <taxon>Pleuronectiformes</taxon>
        <taxon>Pleuronectoidei</taxon>
        <taxon>Pleuronectidae</taxon>
        <taxon>Pleuronectes</taxon>
    </lineage>
</organism>
<keyword evidence="2" id="KW-0479">Metal-binding</keyword>
<accession>A0A9N7Y9G6</accession>
<keyword evidence="8" id="KW-0732">Signal</keyword>
<evidence type="ECO:0000313" key="13">
    <source>
        <dbReference type="Proteomes" id="UP001153269"/>
    </source>
</evidence>
<dbReference type="Gene3D" id="4.10.830.40">
    <property type="match status" value="1"/>
</dbReference>
<feature type="chain" id="PRO_5040334871" description="E3 ubiquitin-protein ligase TRIM39-like" evidence="8">
    <location>
        <begin position="23"/>
        <end position="580"/>
    </location>
</feature>
<evidence type="ECO:0008006" key="14">
    <source>
        <dbReference type="Google" id="ProtNLM"/>
    </source>
</evidence>
<dbReference type="Pfam" id="PF00622">
    <property type="entry name" value="SPRY"/>
    <property type="match status" value="1"/>
</dbReference>
<dbReference type="SMART" id="SM00184">
    <property type="entry name" value="RING"/>
    <property type="match status" value="1"/>
</dbReference>
<dbReference type="FunFam" id="2.60.120.920:FF:000004">
    <property type="entry name" value="Butyrophilin subfamily 1 member A1"/>
    <property type="match status" value="1"/>
</dbReference>
<keyword evidence="1" id="KW-0399">Innate immunity</keyword>
<evidence type="ECO:0000313" key="12">
    <source>
        <dbReference type="EMBL" id="CAB1416194.1"/>
    </source>
</evidence>
<evidence type="ECO:0000259" key="10">
    <source>
        <dbReference type="PROSITE" id="PS50119"/>
    </source>
</evidence>
<evidence type="ECO:0000256" key="8">
    <source>
        <dbReference type="SAM" id="SignalP"/>
    </source>
</evidence>
<comment type="caution">
    <text evidence="12">The sequence shown here is derived from an EMBL/GenBank/DDBJ whole genome shotgun (WGS) entry which is preliminary data.</text>
</comment>
<dbReference type="CDD" id="cd19769">
    <property type="entry name" value="Bbox2_TRIM16-like"/>
    <property type="match status" value="1"/>
</dbReference>
<keyword evidence="3 6" id="KW-0863">Zinc-finger</keyword>
<dbReference type="EMBL" id="CADEAL010000195">
    <property type="protein sequence ID" value="CAB1416194.1"/>
    <property type="molecule type" value="Genomic_DNA"/>
</dbReference>
<dbReference type="InterPro" id="IPR013083">
    <property type="entry name" value="Znf_RING/FYVE/PHD"/>
</dbReference>
<dbReference type="InterPro" id="IPR001870">
    <property type="entry name" value="B30.2/SPRY"/>
</dbReference>
<feature type="signal peptide" evidence="8">
    <location>
        <begin position="1"/>
        <end position="22"/>
    </location>
</feature>
<dbReference type="GO" id="GO:0045087">
    <property type="term" value="P:innate immune response"/>
    <property type="evidence" value="ECO:0007669"/>
    <property type="project" value="UniProtKB-KW"/>
</dbReference>
<dbReference type="SUPFAM" id="SSF57850">
    <property type="entry name" value="RING/U-box"/>
    <property type="match status" value="1"/>
</dbReference>
<keyword evidence="7" id="KW-0175">Coiled coil</keyword>
<dbReference type="InterPro" id="IPR000315">
    <property type="entry name" value="Znf_B-box"/>
</dbReference>
<dbReference type="Pfam" id="PF00643">
    <property type="entry name" value="zf-B_box"/>
    <property type="match status" value="1"/>
</dbReference>
<dbReference type="InterPro" id="IPR003879">
    <property type="entry name" value="Butyrophylin_SPRY"/>
</dbReference>
<dbReference type="GO" id="GO:0005737">
    <property type="term" value="C:cytoplasm"/>
    <property type="evidence" value="ECO:0007669"/>
    <property type="project" value="UniProtKB-ARBA"/>
</dbReference>
<dbReference type="SMART" id="SM00336">
    <property type="entry name" value="BBOX"/>
    <property type="match status" value="1"/>
</dbReference>
<dbReference type="InterPro" id="IPR043136">
    <property type="entry name" value="B30.2/SPRY_sf"/>
</dbReference>
<dbReference type="AlphaFoldDB" id="A0A9N7Y9G6"/>
<sequence>MVMKMQTCSLLRVGLLLRSVLQIHQEAPVAQSIMAAASGTMLPEKQFQCPICHQVFTDPVTTPCGHNFCQACIQSAWDGMDVCQCPTCDRSFSPRPETSINSAFKELADSLRNMVVCSSASPLCAAQPGEVVCDVCATTSLQVRALNSCLVCLTSYCAAHLEPHQRVSTLKMHKLIEPVKNLQDRMCKKHERLLEMFCRDEQKCVCLFCTETEHKGHQAVSIEDESRERKVQMKKTEADFQQMIRERLKKVEEIKSCLKLSAASAEREKKDSDRLFSSLIRYAQERQAEVSTDIEEKQGAAERRAEELVTELQQEVTELRRRNTELEELGNSEDHLHVLQRLPSLTSPPPSRQWTETSVHPELCVGTVRRALSKVGHTLKDELDVLKRQEMKRMQKYAVEVVLDPDTAHPNIVLSADGKRAGRGELLHVVPDNPQRFDPVICVLSRSGFLSGRFYYQVEVGTKTFWDLGVVKESVNRKGMITSKPENGYWTVRMRNGDEYRALDSPSVQLSLREKPQTVGVFTDYEAGTVSFFNVDNGSHIYSFTGCLWSERIFPFFSPGVCDEGKNTAALVITAVNPET</sequence>
<proteinExistence type="predicted"/>
<dbReference type="SUPFAM" id="SSF49899">
    <property type="entry name" value="Concanavalin A-like lectins/glucanases"/>
    <property type="match status" value="1"/>
</dbReference>
<evidence type="ECO:0000256" key="6">
    <source>
        <dbReference type="PROSITE-ProRule" id="PRU00024"/>
    </source>
</evidence>
<dbReference type="PROSITE" id="PS50188">
    <property type="entry name" value="B302_SPRY"/>
    <property type="match status" value="1"/>
</dbReference>
<feature type="domain" description="RING-type" evidence="9">
    <location>
        <begin position="49"/>
        <end position="89"/>
    </location>
</feature>
<evidence type="ECO:0000256" key="3">
    <source>
        <dbReference type="ARBA" id="ARBA00022771"/>
    </source>
</evidence>
<dbReference type="Pfam" id="PF25600">
    <property type="entry name" value="TRIM_CC"/>
    <property type="match status" value="1"/>
</dbReference>
<dbReference type="Proteomes" id="UP001153269">
    <property type="component" value="Unassembled WGS sequence"/>
</dbReference>
<evidence type="ECO:0000256" key="5">
    <source>
        <dbReference type="ARBA" id="ARBA00022859"/>
    </source>
</evidence>
<dbReference type="InterPro" id="IPR013320">
    <property type="entry name" value="ConA-like_dom_sf"/>
</dbReference>
<dbReference type="PRINTS" id="PR01407">
    <property type="entry name" value="BUTYPHLNCDUF"/>
</dbReference>
<feature type="domain" description="B box-type" evidence="10">
    <location>
        <begin position="182"/>
        <end position="222"/>
    </location>
</feature>
<dbReference type="InterPro" id="IPR003877">
    <property type="entry name" value="SPRY_dom"/>
</dbReference>
<dbReference type="PROSITE" id="PS50119">
    <property type="entry name" value="ZF_BBOX"/>
    <property type="match status" value="1"/>
</dbReference>
<dbReference type="SUPFAM" id="SSF57845">
    <property type="entry name" value="B-box zinc-binding domain"/>
    <property type="match status" value="1"/>
</dbReference>
<evidence type="ECO:0000259" key="9">
    <source>
        <dbReference type="PROSITE" id="PS50089"/>
    </source>
</evidence>
<dbReference type="InterPro" id="IPR058030">
    <property type="entry name" value="TRIM8/14/16/25/29/45/65_CC"/>
</dbReference>
<keyword evidence="13" id="KW-1185">Reference proteome</keyword>
<evidence type="ECO:0000256" key="7">
    <source>
        <dbReference type="SAM" id="Coils"/>
    </source>
</evidence>